<evidence type="ECO:0000313" key="3">
    <source>
        <dbReference type="Proteomes" id="UP001331761"/>
    </source>
</evidence>
<name>A0AAN8FHC2_TRICO</name>
<keyword evidence="1" id="KW-0812">Transmembrane</keyword>
<organism evidence="2 3">
    <name type="scientific">Trichostrongylus colubriformis</name>
    <name type="common">Black scour worm</name>
    <dbReference type="NCBI Taxonomy" id="6319"/>
    <lineage>
        <taxon>Eukaryota</taxon>
        <taxon>Metazoa</taxon>
        <taxon>Ecdysozoa</taxon>
        <taxon>Nematoda</taxon>
        <taxon>Chromadorea</taxon>
        <taxon>Rhabditida</taxon>
        <taxon>Rhabditina</taxon>
        <taxon>Rhabditomorpha</taxon>
        <taxon>Strongyloidea</taxon>
        <taxon>Trichostrongylidae</taxon>
        <taxon>Trichostrongylus</taxon>
    </lineage>
</organism>
<dbReference type="InterPro" id="IPR019424">
    <property type="entry name" value="7TM_GPCR_Srsx"/>
</dbReference>
<evidence type="ECO:0000256" key="1">
    <source>
        <dbReference type="SAM" id="Phobius"/>
    </source>
</evidence>
<keyword evidence="3" id="KW-1185">Reference proteome</keyword>
<reference evidence="2 3" key="1">
    <citation type="submission" date="2019-10" db="EMBL/GenBank/DDBJ databases">
        <title>Assembly and Annotation for the nematode Trichostrongylus colubriformis.</title>
        <authorList>
            <person name="Martin J."/>
        </authorList>
    </citation>
    <scope>NUCLEOTIDE SEQUENCE [LARGE SCALE GENOMIC DNA]</scope>
    <source>
        <strain evidence="2">G859</strain>
        <tissue evidence="2">Whole worm</tissue>
    </source>
</reference>
<evidence type="ECO:0000313" key="2">
    <source>
        <dbReference type="EMBL" id="KAK5977180.1"/>
    </source>
</evidence>
<dbReference type="Pfam" id="PF10320">
    <property type="entry name" value="7TM_GPCR_Srsx"/>
    <property type="match status" value="1"/>
</dbReference>
<feature type="transmembrane region" description="Helical" evidence="1">
    <location>
        <begin position="61"/>
        <end position="83"/>
    </location>
</feature>
<gene>
    <name evidence="2" type="ORF">GCK32_002548</name>
</gene>
<accession>A0AAN8FHC2</accession>
<keyword evidence="1" id="KW-1133">Transmembrane helix</keyword>
<dbReference type="AlphaFoldDB" id="A0AAN8FHC2"/>
<comment type="caution">
    <text evidence="2">The sequence shown here is derived from an EMBL/GenBank/DDBJ whole genome shotgun (WGS) entry which is preliminary data.</text>
</comment>
<keyword evidence="1" id="KW-0472">Membrane</keyword>
<sequence length="89" mass="10440">MIVSYNVIEGHNMREDFCVYWQFIPLMGLLFSTFLLLNVALDRLLSTRMFYKSFIVSQSRLYLSTHMVSAFAFSLVITLWTVITRSSEE</sequence>
<feature type="transmembrane region" description="Helical" evidence="1">
    <location>
        <begin position="20"/>
        <end position="41"/>
    </location>
</feature>
<proteinExistence type="predicted"/>
<dbReference type="EMBL" id="WIXE01010920">
    <property type="protein sequence ID" value="KAK5977180.1"/>
    <property type="molecule type" value="Genomic_DNA"/>
</dbReference>
<protein>
    <submittedName>
        <fullName evidence="2">Uncharacterized protein</fullName>
    </submittedName>
</protein>
<dbReference type="Proteomes" id="UP001331761">
    <property type="component" value="Unassembled WGS sequence"/>
</dbReference>